<name>A0A816H6U1_9BILA</name>
<evidence type="ECO:0000313" key="2">
    <source>
        <dbReference type="EMBL" id="CAF1682152.1"/>
    </source>
</evidence>
<evidence type="ECO:0000259" key="1">
    <source>
        <dbReference type="PROSITE" id="PS50181"/>
    </source>
</evidence>
<sequence>MSEAYTTMKFELLPNEILMESFEFLSIFDIFYSFDKLNNRFNQLIRTIPLHLNFKPARKSTFDRLLLSNKETCHKIETFLSHFSLDQFSHLHSLTLIQVEDYILSKLHLTPQLYSFHLIDSNDINLVYPLTFDLRILSIPTLRSIETFFSQTSSITNMTISACSLGQVLQQLFKYAPMLTYLNIHYLSEYNNWTTNSSTIDIYKAVHLKELIIFNFDYKFEHFQKLAKHLPRLTNLKLYGNCDLDMIDANQWEHLLTSSLSHLDIFKFTFNYMYKNNDDNNIQGKFNRFQNDFWLGKHWFTEYELSNYSATIYTIPYMFNSYDFQLDTQRYSHQLVNTFDNVKILTLYHATLKDTYLCYFSNVTSLTILPSEQYFKPRLGTQDMRSLKKIINFSSLKHIGISLKSRLKEPSILLRLLQDLPQLSSIMISIRVLEAFSYDTELCEYLNKTIKKLDIYKYGSCSFKTHYQLEKFCKIFSNVEELKCNIDRMTDLLFLLKHLLKLTNLKAYLWSVNDYDYFHSWFKNQTCRLNILFDMKYMDKKETELSIWINRNIN</sequence>
<dbReference type="Gene3D" id="3.80.10.10">
    <property type="entry name" value="Ribonuclease Inhibitor"/>
    <property type="match status" value="1"/>
</dbReference>
<dbReference type="EMBL" id="CAJNOW010020971">
    <property type="protein sequence ID" value="CAF1682152.1"/>
    <property type="molecule type" value="Genomic_DNA"/>
</dbReference>
<reference evidence="2" key="1">
    <citation type="submission" date="2021-02" db="EMBL/GenBank/DDBJ databases">
        <authorList>
            <person name="Nowell W R."/>
        </authorList>
    </citation>
    <scope>NUCLEOTIDE SEQUENCE</scope>
</reference>
<accession>A0A816H6U1</accession>
<protein>
    <recommendedName>
        <fullName evidence="1">F-box domain-containing protein</fullName>
    </recommendedName>
</protein>
<dbReference type="SUPFAM" id="SSF52047">
    <property type="entry name" value="RNI-like"/>
    <property type="match status" value="1"/>
</dbReference>
<proteinExistence type="predicted"/>
<dbReference type="InterPro" id="IPR032675">
    <property type="entry name" value="LRR_dom_sf"/>
</dbReference>
<dbReference type="PROSITE" id="PS50181">
    <property type="entry name" value="FBOX"/>
    <property type="match status" value="1"/>
</dbReference>
<feature type="domain" description="F-box" evidence="1">
    <location>
        <begin position="7"/>
        <end position="57"/>
    </location>
</feature>
<evidence type="ECO:0000313" key="3">
    <source>
        <dbReference type="Proteomes" id="UP000663834"/>
    </source>
</evidence>
<dbReference type="InterPro" id="IPR001810">
    <property type="entry name" value="F-box_dom"/>
</dbReference>
<gene>
    <name evidence="2" type="ORF">KQP761_LOCUS36998</name>
</gene>
<dbReference type="AlphaFoldDB" id="A0A816H6U1"/>
<dbReference type="OrthoDB" id="10010708at2759"/>
<dbReference type="Proteomes" id="UP000663834">
    <property type="component" value="Unassembled WGS sequence"/>
</dbReference>
<organism evidence="2 3">
    <name type="scientific">Rotaria magnacalcarata</name>
    <dbReference type="NCBI Taxonomy" id="392030"/>
    <lineage>
        <taxon>Eukaryota</taxon>
        <taxon>Metazoa</taxon>
        <taxon>Spiralia</taxon>
        <taxon>Gnathifera</taxon>
        <taxon>Rotifera</taxon>
        <taxon>Eurotatoria</taxon>
        <taxon>Bdelloidea</taxon>
        <taxon>Philodinida</taxon>
        <taxon>Philodinidae</taxon>
        <taxon>Rotaria</taxon>
    </lineage>
</organism>
<comment type="caution">
    <text evidence="2">The sequence shown here is derived from an EMBL/GenBank/DDBJ whole genome shotgun (WGS) entry which is preliminary data.</text>
</comment>